<organism evidence="3 4">
    <name type="scientific">Hevea brasiliensis</name>
    <name type="common">Para rubber tree</name>
    <name type="synonym">Siphonia brasiliensis</name>
    <dbReference type="NCBI Taxonomy" id="3981"/>
    <lineage>
        <taxon>Eukaryota</taxon>
        <taxon>Viridiplantae</taxon>
        <taxon>Streptophyta</taxon>
        <taxon>Embryophyta</taxon>
        <taxon>Tracheophyta</taxon>
        <taxon>Spermatophyta</taxon>
        <taxon>Magnoliopsida</taxon>
        <taxon>eudicotyledons</taxon>
        <taxon>Gunneridae</taxon>
        <taxon>Pentapetalae</taxon>
        <taxon>rosids</taxon>
        <taxon>fabids</taxon>
        <taxon>Malpighiales</taxon>
        <taxon>Euphorbiaceae</taxon>
        <taxon>Crotonoideae</taxon>
        <taxon>Micrandreae</taxon>
        <taxon>Hevea</taxon>
    </lineage>
</organism>
<gene>
    <name evidence="3" type="ORF">GH714_043977</name>
</gene>
<name>A0A6A6K2K6_HEVBR</name>
<accession>A0A6A6K2K6</accession>
<reference evidence="3 4" key="1">
    <citation type="journal article" date="2020" name="Mol. Plant">
        <title>The Chromosome-Based Rubber Tree Genome Provides New Insights into Spurge Genome Evolution and Rubber Biosynthesis.</title>
        <authorList>
            <person name="Liu J."/>
            <person name="Shi C."/>
            <person name="Shi C.C."/>
            <person name="Li W."/>
            <person name="Zhang Q.J."/>
            <person name="Zhang Y."/>
            <person name="Li K."/>
            <person name="Lu H.F."/>
            <person name="Shi C."/>
            <person name="Zhu S.T."/>
            <person name="Xiao Z.Y."/>
            <person name="Nan H."/>
            <person name="Yue Y."/>
            <person name="Zhu X.G."/>
            <person name="Wu Y."/>
            <person name="Hong X.N."/>
            <person name="Fan G.Y."/>
            <person name="Tong Y."/>
            <person name="Zhang D."/>
            <person name="Mao C.L."/>
            <person name="Liu Y.L."/>
            <person name="Hao S.J."/>
            <person name="Liu W.Q."/>
            <person name="Lv M.Q."/>
            <person name="Zhang H.B."/>
            <person name="Liu Y."/>
            <person name="Hu-Tang G.R."/>
            <person name="Wang J.P."/>
            <person name="Wang J.H."/>
            <person name="Sun Y.H."/>
            <person name="Ni S.B."/>
            <person name="Chen W.B."/>
            <person name="Zhang X.C."/>
            <person name="Jiao Y.N."/>
            <person name="Eichler E.E."/>
            <person name="Li G.H."/>
            <person name="Liu X."/>
            <person name="Gao L.Z."/>
        </authorList>
    </citation>
    <scope>NUCLEOTIDE SEQUENCE [LARGE SCALE GENOMIC DNA]</scope>
    <source>
        <strain evidence="4">cv. GT1</strain>
        <tissue evidence="3">Leaf</tissue>
    </source>
</reference>
<comment type="caution">
    <text evidence="3">The sequence shown here is derived from an EMBL/GenBank/DDBJ whole genome shotgun (WGS) entry which is preliminary data.</text>
</comment>
<feature type="coiled-coil region" evidence="1">
    <location>
        <begin position="61"/>
        <end position="88"/>
    </location>
</feature>
<dbReference type="EMBL" id="JAAGAX010000287">
    <property type="protein sequence ID" value="KAF2282398.1"/>
    <property type="molecule type" value="Genomic_DNA"/>
</dbReference>
<feature type="compositionally biased region" description="Basic and acidic residues" evidence="2">
    <location>
        <begin position="273"/>
        <end position="282"/>
    </location>
</feature>
<keyword evidence="4" id="KW-1185">Reference proteome</keyword>
<feature type="region of interest" description="Disordered" evidence="2">
    <location>
        <begin position="246"/>
        <end position="282"/>
    </location>
</feature>
<evidence type="ECO:0000256" key="2">
    <source>
        <dbReference type="SAM" id="MobiDB-lite"/>
    </source>
</evidence>
<proteinExistence type="predicted"/>
<evidence type="ECO:0000256" key="1">
    <source>
        <dbReference type="SAM" id="Coils"/>
    </source>
</evidence>
<dbReference type="Proteomes" id="UP000467840">
    <property type="component" value="Unassembled WGS sequence"/>
</dbReference>
<feature type="region of interest" description="Disordered" evidence="2">
    <location>
        <begin position="574"/>
        <end position="611"/>
    </location>
</feature>
<evidence type="ECO:0000313" key="4">
    <source>
        <dbReference type="Proteomes" id="UP000467840"/>
    </source>
</evidence>
<feature type="compositionally biased region" description="Basic residues" evidence="2">
    <location>
        <begin position="159"/>
        <end position="173"/>
    </location>
</feature>
<feature type="region of interest" description="Disordered" evidence="2">
    <location>
        <begin position="150"/>
        <end position="211"/>
    </location>
</feature>
<feature type="compositionally biased region" description="Polar residues" evidence="2">
    <location>
        <begin position="580"/>
        <end position="597"/>
    </location>
</feature>
<sequence length="665" mass="72597">MAETSDKAQGMVEQQAGVKTTRLGKFVFSPPLREELGNVKTRLDELMSENEVQKTVHAEEMATLREDNHVLKEEVERLKGEMEEMRGKFVMLARLVARKCGTNPHSTFSTPTAKWIFVGLESSPNCRRSCHPRERWAVLVSQAGCPSEVELPKQERPRQPRSRKRRNRCKAKRVAQSPSHTDEEGVGTQQKADGNGSHGQERGPRRRGRFRGNFDRGGHLWQLTERVCQLASLVANGLKLLDKKQADRREKIDKPGIATGSRGKKGGSQPQWRPREAPVKSRQLEATGRCRVEWGRVSPHLSFAPRSPNDFGVVGCPFEVQWTSREALRGLLCIGVPLSGRDLAWDMKTSLEGIAWHGLREACMSWHGKGGRKLHGQLERVHVKLAFAWHEWDVKLSQMKFTWAMQFEDQVLRQNEKHMGLVEDMWRLECSSQLLPDGPVAVPSASQLPPTGPWQCPVPPSCPDGPVAVPSASQLPPTSPWQCPVPPSCPRRARGSAQCLPVAPTGPWQCPVPPSCSLRLARGSAQFLPVAPDRPVAVPSASQLLRLARGSAQCLPVAVGPVAVPSSSQLLPDGPVAVPSASQLPPTGRGSASSSQLPPDGPVAVPSASQLPPTGPWQCPVLPVAPTGPWHCPTPPGALAPGGRLLFTHLMQNEAIIGTGCSFIP</sequence>
<keyword evidence="1" id="KW-0175">Coiled coil</keyword>
<protein>
    <submittedName>
        <fullName evidence="3">Uncharacterized protein</fullName>
    </submittedName>
</protein>
<dbReference type="AlphaFoldDB" id="A0A6A6K2K6"/>
<evidence type="ECO:0000313" key="3">
    <source>
        <dbReference type="EMBL" id="KAF2282398.1"/>
    </source>
</evidence>